<accession>A0AAN6LML3</accession>
<reference evidence="2 3" key="1">
    <citation type="submission" date="2021-02" db="EMBL/GenBank/DDBJ databases">
        <title>Genome assembly of Pseudopithomyces chartarum.</title>
        <authorList>
            <person name="Jauregui R."/>
            <person name="Singh J."/>
            <person name="Voisey C."/>
        </authorList>
    </citation>
    <scope>NUCLEOTIDE SEQUENCE [LARGE SCALE GENOMIC DNA]</scope>
    <source>
        <strain evidence="2 3">AGR01</strain>
    </source>
</reference>
<feature type="region of interest" description="Disordered" evidence="1">
    <location>
        <begin position="1"/>
        <end position="28"/>
    </location>
</feature>
<dbReference type="Proteomes" id="UP001280581">
    <property type="component" value="Unassembled WGS sequence"/>
</dbReference>
<dbReference type="InterPro" id="IPR036047">
    <property type="entry name" value="F-box-like_dom_sf"/>
</dbReference>
<sequence>MSSENHTTIAKDSSNSTSSPSQVAVKESPGQRIARTYELLRPIFFNLPYQGLLNCWVVSPGWKTNIETSDELQRRLYRIPIAVPENGDPHFEDASPASANILIPMGTEQGGLQGLPVLATTLEIINHFLAKVSTNNFEPKTAREVYADFIHDLHETRRAFRGIRSSHGWPIGYGEIYCELCERFHTKLKHDHLHPMLRFLEDVDICFKGNGTKLYAAFVFFKEADVPQSCWNDSMTMYLLMARNLKSAWKNMHRYGLQNDMAAKPLITDLVIDFFRTESVSPDLVSVTAPDGLRLQQCINILAYTLHRDMRYCDFWIQNLRPKPGSWRGLYDGNTGLDARIAFKISEDFDAYVKSVPDIKRRFAEVYGEVKTLMQDIPIWNLGE</sequence>
<proteinExistence type="predicted"/>
<keyword evidence="3" id="KW-1185">Reference proteome</keyword>
<protein>
    <submittedName>
        <fullName evidence="2">Uncharacterized protein</fullName>
    </submittedName>
</protein>
<comment type="caution">
    <text evidence="2">The sequence shown here is derived from an EMBL/GenBank/DDBJ whole genome shotgun (WGS) entry which is preliminary data.</text>
</comment>
<gene>
    <name evidence="2" type="ORF">GRF29_213g1087841</name>
</gene>
<evidence type="ECO:0000313" key="3">
    <source>
        <dbReference type="Proteomes" id="UP001280581"/>
    </source>
</evidence>
<dbReference type="SUPFAM" id="SSF81383">
    <property type="entry name" value="F-box domain"/>
    <property type="match status" value="1"/>
</dbReference>
<evidence type="ECO:0000256" key="1">
    <source>
        <dbReference type="SAM" id="MobiDB-lite"/>
    </source>
</evidence>
<organism evidence="2 3">
    <name type="scientific">Pseudopithomyces chartarum</name>
    <dbReference type="NCBI Taxonomy" id="1892770"/>
    <lineage>
        <taxon>Eukaryota</taxon>
        <taxon>Fungi</taxon>
        <taxon>Dikarya</taxon>
        <taxon>Ascomycota</taxon>
        <taxon>Pezizomycotina</taxon>
        <taxon>Dothideomycetes</taxon>
        <taxon>Pleosporomycetidae</taxon>
        <taxon>Pleosporales</taxon>
        <taxon>Massarineae</taxon>
        <taxon>Didymosphaeriaceae</taxon>
        <taxon>Pseudopithomyces</taxon>
    </lineage>
</organism>
<dbReference type="EMBL" id="WVTA01000017">
    <property type="protein sequence ID" value="KAK3201099.1"/>
    <property type="molecule type" value="Genomic_DNA"/>
</dbReference>
<evidence type="ECO:0000313" key="2">
    <source>
        <dbReference type="EMBL" id="KAK3201099.1"/>
    </source>
</evidence>
<name>A0AAN6LML3_9PLEO</name>
<feature type="compositionally biased region" description="Polar residues" evidence="1">
    <location>
        <begin position="1"/>
        <end position="22"/>
    </location>
</feature>
<dbReference type="AlphaFoldDB" id="A0AAN6LML3"/>